<dbReference type="PANTHER" id="PTHR43194">
    <property type="entry name" value="HYDROLASE ALPHA/BETA FOLD FAMILY"/>
    <property type="match status" value="1"/>
</dbReference>
<dbReference type="EMBL" id="JACCBB010000001">
    <property type="protein sequence ID" value="NYD22905.1"/>
    <property type="molecule type" value="Genomic_DNA"/>
</dbReference>
<organism evidence="2 3">
    <name type="scientific">Kineococcus aurantiacus</name>
    <dbReference type="NCBI Taxonomy" id="37633"/>
    <lineage>
        <taxon>Bacteria</taxon>
        <taxon>Bacillati</taxon>
        <taxon>Actinomycetota</taxon>
        <taxon>Actinomycetes</taxon>
        <taxon>Kineosporiales</taxon>
        <taxon>Kineosporiaceae</taxon>
        <taxon>Kineococcus</taxon>
    </lineage>
</organism>
<dbReference type="InterPro" id="IPR000073">
    <property type="entry name" value="AB_hydrolase_1"/>
</dbReference>
<evidence type="ECO:0000259" key="1">
    <source>
        <dbReference type="Pfam" id="PF12697"/>
    </source>
</evidence>
<evidence type="ECO:0000313" key="2">
    <source>
        <dbReference type="EMBL" id="NYD22905.1"/>
    </source>
</evidence>
<dbReference type="RefSeq" id="WP_179752229.1">
    <property type="nucleotide sequence ID" value="NZ_BAAAGN010000001.1"/>
</dbReference>
<dbReference type="AlphaFoldDB" id="A0A7Y9DLS1"/>
<gene>
    <name evidence="2" type="ORF">BJ968_002445</name>
</gene>
<dbReference type="Gene3D" id="3.40.50.1820">
    <property type="entry name" value="alpha/beta hydrolase"/>
    <property type="match status" value="1"/>
</dbReference>
<name>A0A7Y9DLS1_9ACTN</name>
<keyword evidence="3" id="KW-1185">Reference proteome</keyword>
<dbReference type="InterPro" id="IPR050228">
    <property type="entry name" value="Carboxylesterase_BioH"/>
</dbReference>
<sequence>MSPLVLLPGMNCTADLWTGCGLDDALTPSLDRTTVGEQVEHLLAVLPPRFALGGLSLGAVVAAELALAAPDRVTALVLASVNPGRPTPAQRASWRRWCAALDAGTSARQLQAGVLDALVPPDVAAARPDLVARVLAMGSDEHLLRCQLAQQDSRCGLLDRLPRLRVPPLVVSGARDVLCPPEFHARLAGAVPGAEVVGLPTGHLVPLEAPVEFGELVRARVG</sequence>
<feature type="domain" description="AB hydrolase-1" evidence="1">
    <location>
        <begin position="17"/>
        <end position="213"/>
    </location>
</feature>
<protein>
    <submittedName>
        <fullName evidence="2">Pimeloyl-ACP methyl ester carboxylesterase</fullName>
    </submittedName>
</protein>
<comment type="caution">
    <text evidence="2">The sequence shown here is derived from an EMBL/GenBank/DDBJ whole genome shotgun (WGS) entry which is preliminary data.</text>
</comment>
<proteinExistence type="predicted"/>
<evidence type="ECO:0000313" key="3">
    <source>
        <dbReference type="Proteomes" id="UP000521922"/>
    </source>
</evidence>
<dbReference type="SUPFAM" id="SSF53474">
    <property type="entry name" value="alpha/beta-Hydrolases"/>
    <property type="match status" value="1"/>
</dbReference>
<dbReference type="Proteomes" id="UP000521922">
    <property type="component" value="Unassembled WGS sequence"/>
</dbReference>
<reference evidence="2 3" key="1">
    <citation type="submission" date="2020-07" db="EMBL/GenBank/DDBJ databases">
        <title>Sequencing the genomes of 1000 actinobacteria strains.</title>
        <authorList>
            <person name="Klenk H.-P."/>
        </authorList>
    </citation>
    <scope>NUCLEOTIDE SEQUENCE [LARGE SCALE GENOMIC DNA]</scope>
    <source>
        <strain evidence="2 3">DSM 7487</strain>
    </source>
</reference>
<dbReference type="Pfam" id="PF12697">
    <property type="entry name" value="Abhydrolase_6"/>
    <property type="match status" value="1"/>
</dbReference>
<dbReference type="InterPro" id="IPR029058">
    <property type="entry name" value="AB_hydrolase_fold"/>
</dbReference>
<dbReference type="PANTHER" id="PTHR43194:SF5">
    <property type="entry name" value="PIMELOYL-[ACYL-CARRIER PROTEIN] METHYL ESTER ESTERASE"/>
    <property type="match status" value="1"/>
</dbReference>
<accession>A0A7Y9DLS1</accession>
<dbReference type="GO" id="GO:0003824">
    <property type="term" value="F:catalytic activity"/>
    <property type="evidence" value="ECO:0007669"/>
    <property type="project" value="UniProtKB-ARBA"/>
</dbReference>